<evidence type="ECO:0000256" key="1">
    <source>
        <dbReference type="SAM" id="MobiDB-lite"/>
    </source>
</evidence>
<evidence type="ECO:0000313" key="3">
    <source>
        <dbReference type="Proteomes" id="UP001465668"/>
    </source>
</evidence>
<name>A0ABR2XCN9_9PEZI</name>
<gene>
    <name evidence="2" type="ORF">SCAR479_11767</name>
</gene>
<feature type="compositionally biased region" description="Polar residues" evidence="1">
    <location>
        <begin position="94"/>
        <end position="117"/>
    </location>
</feature>
<sequence length="428" mass="46412">MAAVQVSKTPSPPPRVRTPQTPKFGAFGDNWEPYSPRKSARIANRTPSPQTSTTASRNITSRKSTFSTPAGSPQKKRAPAMDSVIRASRANAPAATSSADSLEIGSSKSQPRTTTGMLPTPAKTPRKQPDEKFEAGVRAVARNLFAGESSTSEAVASPRKRKAKTYTGVSLESFRAEEIEEEIPIFTDSRDRLPEVDDSAANPFYGNTAEDQQPSTRRSSRVKKVLVPGHGRIPVDEAVQRGDGIVYVFRGKSFWKPREDGNCGDDENRGSDPSADGEALALPSVQRSGSPPRRTTRSSIKPRLLFPPQEEKQISHDTDEEEAATDIEDHIITANTDTEEPQIETPDEVSVPDTPAAPRFAPASPPTTGRATRVSKRLIAEATPVKHTGRRSPFDSWKRSKTGATPHGQKREAESSLQATGASKRLRA</sequence>
<keyword evidence="3" id="KW-1185">Reference proteome</keyword>
<protein>
    <submittedName>
        <fullName evidence="2">Uncharacterized protein</fullName>
    </submittedName>
</protein>
<feature type="region of interest" description="Disordered" evidence="1">
    <location>
        <begin position="186"/>
        <end position="225"/>
    </location>
</feature>
<dbReference type="EMBL" id="JARVKM010000073">
    <property type="protein sequence ID" value="KAK9771563.1"/>
    <property type="molecule type" value="Genomic_DNA"/>
</dbReference>
<comment type="caution">
    <text evidence="2">The sequence shown here is derived from an EMBL/GenBank/DDBJ whole genome shotgun (WGS) entry which is preliminary data.</text>
</comment>
<reference evidence="2 3" key="1">
    <citation type="submission" date="2024-02" db="EMBL/GenBank/DDBJ databases">
        <title>First draft genome assembly of two strains of Seiridium cardinale.</title>
        <authorList>
            <person name="Emiliani G."/>
            <person name="Scali E."/>
        </authorList>
    </citation>
    <scope>NUCLEOTIDE SEQUENCE [LARGE SCALE GENOMIC DNA]</scope>
    <source>
        <strain evidence="2 3">BM-138-000479</strain>
    </source>
</reference>
<organism evidence="2 3">
    <name type="scientific">Seiridium cardinale</name>
    <dbReference type="NCBI Taxonomy" id="138064"/>
    <lineage>
        <taxon>Eukaryota</taxon>
        <taxon>Fungi</taxon>
        <taxon>Dikarya</taxon>
        <taxon>Ascomycota</taxon>
        <taxon>Pezizomycotina</taxon>
        <taxon>Sordariomycetes</taxon>
        <taxon>Xylariomycetidae</taxon>
        <taxon>Amphisphaeriales</taxon>
        <taxon>Sporocadaceae</taxon>
        <taxon>Seiridium</taxon>
    </lineage>
</organism>
<feature type="region of interest" description="Disordered" evidence="1">
    <location>
        <begin position="1"/>
        <end position="166"/>
    </location>
</feature>
<feature type="compositionally biased region" description="Acidic residues" evidence="1">
    <location>
        <begin position="337"/>
        <end position="347"/>
    </location>
</feature>
<accession>A0ABR2XCN9</accession>
<evidence type="ECO:0000313" key="2">
    <source>
        <dbReference type="EMBL" id="KAK9771563.1"/>
    </source>
</evidence>
<dbReference type="Proteomes" id="UP001465668">
    <property type="component" value="Unassembled WGS sequence"/>
</dbReference>
<proteinExistence type="predicted"/>
<feature type="compositionally biased region" description="Basic and acidic residues" evidence="1">
    <location>
        <begin position="256"/>
        <end position="270"/>
    </location>
</feature>
<feature type="compositionally biased region" description="Polar residues" evidence="1">
    <location>
        <begin position="45"/>
        <end position="71"/>
    </location>
</feature>
<feature type="compositionally biased region" description="Low complexity" evidence="1">
    <location>
        <begin position="354"/>
        <end position="368"/>
    </location>
</feature>
<feature type="compositionally biased region" description="Low complexity" evidence="1">
    <location>
        <begin position="287"/>
        <end position="299"/>
    </location>
</feature>
<feature type="region of interest" description="Disordered" evidence="1">
    <location>
        <begin position="255"/>
        <end position="428"/>
    </location>
</feature>